<feature type="region of interest" description="Disordered" evidence="6">
    <location>
        <begin position="1"/>
        <end position="105"/>
    </location>
</feature>
<reference evidence="9" key="1">
    <citation type="submission" date="2025-08" db="UniProtKB">
        <authorList>
            <consortium name="RefSeq"/>
        </authorList>
    </citation>
    <scope>IDENTIFICATION</scope>
    <source>
        <tissue evidence="9">Blood</tissue>
    </source>
</reference>
<dbReference type="InterPro" id="IPR031952">
    <property type="entry name" value="MOEP19_KH-like"/>
</dbReference>
<evidence type="ECO:0000256" key="4">
    <source>
        <dbReference type="ARBA" id="ARBA00022490"/>
    </source>
</evidence>
<evidence type="ECO:0000256" key="3">
    <source>
        <dbReference type="ARBA" id="ARBA00009081"/>
    </source>
</evidence>
<dbReference type="Gene3D" id="3.30.1370.10">
    <property type="entry name" value="K Homology domain, type 1"/>
    <property type="match status" value="1"/>
</dbReference>
<feature type="compositionally biased region" description="Basic residues" evidence="6">
    <location>
        <begin position="80"/>
        <end position="93"/>
    </location>
</feature>
<comment type="subcellular location">
    <subcellularLocation>
        <location evidence="2">Cytoplasm</location>
    </subcellularLocation>
    <subcellularLocation>
        <location evidence="1">Nucleus</location>
    </subcellularLocation>
</comment>
<protein>
    <submittedName>
        <fullName evidence="9">Oocyte-expressed protein homolog</fullName>
    </submittedName>
</protein>
<name>A0ABM4ND22_EQUPR</name>
<organism evidence="8 9">
    <name type="scientific">Equus przewalskii</name>
    <name type="common">Przewalski's horse</name>
    <name type="synonym">Equus caballus przewalskii</name>
    <dbReference type="NCBI Taxonomy" id="9798"/>
    <lineage>
        <taxon>Eukaryota</taxon>
        <taxon>Metazoa</taxon>
        <taxon>Chordata</taxon>
        <taxon>Craniata</taxon>
        <taxon>Vertebrata</taxon>
        <taxon>Euteleostomi</taxon>
        <taxon>Mammalia</taxon>
        <taxon>Eutheria</taxon>
        <taxon>Laurasiatheria</taxon>
        <taxon>Perissodactyla</taxon>
        <taxon>Equidae</taxon>
        <taxon>Equus</taxon>
    </lineage>
</organism>
<dbReference type="InterPro" id="IPR051778">
    <property type="entry name" value="KHDC1"/>
</dbReference>
<keyword evidence="5" id="KW-0539">Nucleus</keyword>
<feature type="domain" description="KH-like RNA-binding" evidence="7">
    <location>
        <begin position="156"/>
        <end position="240"/>
    </location>
</feature>
<evidence type="ECO:0000313" key="9">
    <source>
        <dbReference type="RefSeq" id="XP_070462835.1"/>
    </source>
</evidence>
<keyword evidence="8" id="KW-1185">Reference proteome</keyword>
<gene>
    <name evidence="9" type="primary">LOC139081258</name>
</gene>
<proteinExistence type="inferred from homology"/>
<accession>A0ABM4ND22</accession>
<dbReference type="CDD" id="cd12795">
    <property type="entry name" value="FILIA_N_like"/>
    <property type="match status" value="1"/>
</dbReference>
<dbReference type="RefSeq" id="XP_070462835.1">
    <property type="nucleotide sequence ID" value="XM_070606734.1"/>
</dbReference>
<comment type="similarity">
    <text evidence="3">Belongs to the KHDC1 family.</text>
</comment>
<evidence type="ECO:0000256" key="6">
    <source>
        <dbReference type="SAM" id="MobiDB-lite"/>
    </source>
</evidence>
<evidence type="ECO:0000259" key="7">
    <source>
        <dbReference type="Pfam" id="PF16005"/>
    </source>
</evidence>
<dbReference type="PANTHER" id="PTHR19447:SF14">
    <property type="entry name" value="OOCYTE-EXPRESSED PROTEIN HOMOLOG"/>
    <property type="match status" value="1"/>
</dbReference>
<sequence>TATDSLRDPAGAQTHSSSRSQRTAQAQRQEGQDARDLGLGPGAQVKGRPVEWRGRWEGRGPSSGRGRDRREGRGPSFGRGRARRRGGARRQQRRALATGLPGCGAAGRRGGLPLGRCARAVDAAAAARARGEGRTPAEALAGLLRRTPPTPGARPRPWWFPARELSCPSACYLEARLAGCVFGPDLAAVPETEWRSQVLLTVRAVEPGGAVEVSVFGQPHGQNRVKGVLRSLAAWHWERRARGEKMEQLEAFLKARAPRPQPPAHLVV</sequence>
<feature type="compositionally biased region" description="Basic and acidic residues" evidence="6">
    <location>
        <begin position="48"/>
        <end position="58"/>
    </location>
</feature>
<feature type="compositionally biased region" description="Low complexity" evidence="6">
    <location>
        <begin position="12"/>
        <end position="29"/>
    </location>
</feature>
<dbReference type="GeneID" id="139081258"/>
<feature type="non-terminal residue" evidence="9">
    <location>
        <position position="1"/>
    </location>
</feature>
<dbReference type="Proteomes" id="UP001652662">
    <property type="component" value="Unplaced"/>
</dbReference>
<dbReference type="InterPro" id="IPR036612">
    <property type="entry name" value="KH_dom_type_1_sf"/>
</dbReference>
<dbReference type="PANTHER" id="PTHR19447">
    <property type="entry name" value="OOCYTE-EXPRESSED PROTEIN HOMOLOG-RELATED"/>
    <property type="match status" value="1"/>
</dbReference>
<evidence type="ECO:0000256" key="2">
    <source>
        <dbReference type="ARBA" id="ARBA00004496"/>
    </source>
</evidence>
<evidence type="ECO:0000256" key="1">
    <source>
        <dbReference type="ARBA" id="ARBA00004123"/>
    </source>
</evidence>
<evidence type="ECO:0000256" key="5">
    <source>
        <dbReference type="ARBA" id="ARBA00023242"/>
    </source>
</evidence>
<dbReference type="Pfam" id="PF16005">
    <property type="entry name" value="MOEP19"/>
    <property type="match status" value="1"/>
</dbReference>
<keyword evidence="4" id="KW-0963">Cytoplasm</keyword>
<evidence type="ECO:0000313" key="8">
    <source>
        <dbReference type="Proteomes" id="UP001652662"/>
    </source>
</evidence>